<evidence type="ECO:0000256" key="2">
    <source>
        <dbReference type="ARBA" id="ARBA00007370"/>
    </source>
</evidence>
<dbReference type="InterPro" id="IPR020568">
    <property type="entry name" value="Ribosomal_Su5_D2-typ_SF"/>
</dbReference>
<dbReference type="NCBIfam" id="TIGR00191">
    <property type="entry name" value="thrB"/>
    <property type="match status" value="1"/>
</dbReference>
<sequence>MKIIVPGTTSNLGPGFDSCGLALNLYLTLEIGTETDNWIIHHQLGESIPNDETNLIIQTALSLVPTLTPRELWMESEIPATRGLGSSSAAIIAGIEMANQLADLQLIDMDKVTLASNLEGHPDNAAPAILGDFVVASKIQDSVYAVKHTFPDTGILAVIPTDELLTKESRDVLPKTLAYTQAVQASSISNVMIAAVLANDLNLAGEMMGNDLWHENYRKELVPHLSQIRSLAKKNGAYATFLSGAGSTVLILAPYPKLKELEQRLKETFTDTDVRQFSVERKGIQVKK</sequence>
<dbReference type="InterPro" id="IPR013750">
    <property type="entry name" value="GHMP_kinase_C_dom"/>
</dbReference>
<evidence type="ECO:0000256" key="7">
    <source>
        <dbReference type="ARBA" id="ARBA00022697"/>
    </source>
</evidence>
<evidence type="ECO:0000259" key="15">
    <source>
        <dbReference type="Pfam" id="PF08544"/>
    </source>
</evidence>
<dbReference type="PIRSF" id="PIRSF000676">
    <property type="entry name" value="Homoser_kin"/>
    <property type="match status" value="1"/>
</dbReference>
<dbReference type="Pfam" id="PF08544">
    <property type="entry name" value="GHMP_kinases_C"/>
    <property type="match status" value="1"/>
</dbReference>
<dbReference type="EC" id="2.7.1.39" evidence="3 13"/>
<dbReference type="HAMAP" id="MF_00384">
    <property type="entry name" value="Homoser_kinase"/>
    <property type="match status" value="1"/>
</dbReference>
<evidence type="ECO:0000313" key="17">
    <source>
        <dbReference type="Proteomes" id="UP000199481"/>
    </source>
</evidence>
<reference evidence="17" key="1">
    <citation type="submission" date="2016-10" db="EMBL/GenBank/DDBJ databases">
        <authorList>
            <person name="Varghese N."/>
            <person name="Submissions S."/>
        </authorList>
    </citation>
    <scope>NUCLEOTIDE SEQUENCE [LARGE SCALE GENOMIC DNA]</scope>
    <source>
        <strain evidence="17">MPL-11</strain>
    </source>
</reference>
<dbReference type="InterPro" id="IPR036554">
    <property type="entry name" value="GHMP_kinase_C_sf"/>
</dbReference>
<dbReference type="Gene3D" id="3.30.230.10">
    <property type="match status" value="1"/>
</dbReference>
<gene>
    <name evidence="13" type="primary">thrB</name>
    <name evidence="16" type="ORF">SAMN04487752_2604</name>
</gene>
<comment type="catalytic activity">
    <reaction evidence="11 13">
        <text>L-homoserine + ATP = O-phospho-L-homoserine + ADP + H(+)</text>
        <dbReference type="Rhea" id="RHEA:13985"/>
        <dbReference type="ChEBI" id="CHEBI:15378"/>
        <dbReference type="ChEBI" id="CHEBI:30616"/>
        <dbReference type="ChEBI" id="CHEBI:57476"/>
        <dbReference type="ChEBI" id="CHEBI:57590"/>
        <dbReference type="ChEBI" id="CHEBI:456216"/>
        <dbReference type="EC" id="2.7.1.39"/>
    </reaction>
</comment>
<evidence type="ECO:0000256" key="10">
    <source>
        <dbReference type="ARBA" id="ARBA00022840"/>
    </source>
</evidence>
<dbReference type="Pfam" id="PF00288">
    <property type="entry name" value="GHMP_kinases_N"/>
    <property type="match status" value="1"/>
</dbReference>
<dbReference type="InterPro" id="IPR006203">
    <property type="entry name" value="GHMP_knse_ATP-bd_CS"/>
</dbReference>
<feature type="domain" description="GHMP kinase N-terminal" evidence="14">
    <location>
        <begin position="56"/>
        <end position="131"/>
    </location>
</feature>
<feature type="domain" description="GHMP kinase C-terminal" evidence="15">
    <location>
        <begin position="192"/>
        <end position="269"/>
    </location>
</feature>
<name>A0A1H1BJ26_9LACT</name>
<protein>
    <recommendedName>
        <fullName evidence="4 13">Homoserine kinase</fullName>
        <shortName evidence="13">HK</shortName>
        <shortName evidence="13">HSK</shortName>
        <ecNumber evidence="3 13">2.7.1.39</ecNumber>
    </recommendedName>
</protein>
<dbReference type="Proteomes" id="UP000199481">
    <property type="component" value="Unassembled WGS sequence"/>
</dbReference>
<dbReference type="PANTHER" id="PTHR20861:SF1">
    <property type="entry name" value="HOMOSERINE KINASE"/>
    <property type="match status" value="1"/>
</dbReference>
<keyword evidence="5 13" id="KW-0028">Amino-acid biosynthesis</keyword>
<dbReference type="SUPFAM" id="SSF55060">
    <property type="entry name" value="GHMP Kinase, C-terminal domain"/>
    <property type="match status" value="1"/>
</dbReference>
<dbReference type="PROSITE" id="PS00627">
    <property type="entry name" value="GHMP_KINASES_ATP"/>
    <property type="match status" value="1"/>
</dbReference>
<keyword evidence="6 13" id="KW-0808">Transferase</keyword>
<dbReference type="SUPFAM" id="SSF54211">
    <property type="entry name" value="Ribosomal protein S5 domain 2-like"/>
    <property type="match status" value="1"/>
</dbReference>
<keyword evidence="8 13" id="KW-0547">Nucleotide-binding</keyword>
<keyword evidence="17" id="KW-1185">Reference proteome</keyword>
<evidence type="ECO:0000256" key="3">
    <source>
        <dbReference type="ARBA" id="ARBA00012078"/>
    </source>
</evidence>
<dbReference type="GO" id="GO:0009088">
    <property type="term" value="P:threonine biosynthetic process"/>
    <property type="evidence" value="ECO:0007669"/>
    <property type="project" value="UniProtKB-UniRule"/>
</dbReference>
<dbReference type="AlphaFoldDB" id="A0A1H1BJ26"/>
<evidence type="ECO:0000256" key="11">
    <source>
        <dbReference type="ARBA" id="ARBA00049375"/>
    </source>
</evidence>
<comment type="function">
    <text evidence="12 13">Catalyzes the ATP-dependent phosphorylation of L-homoserine to L-homoserine phosphate.</text>
</comment>
<dbReference type="PANTHER" id="PTHR20861">
    <property type="entry name" value="HOMOSERINE/4-DIPHOSPHOCYTIDYL-2-C-METHYL-D-ERYTHRITOL KINASE"/>
    <property type="match status" value="1"/>
</dbReference>
<evidence type="ECO:0000256" key="12">
    <source>
        <dbReference type="ARBA" id="ARBA00049954"/>
    </source>
</evidence>
<comment type="pathway">
    <text evidence="1 13">Amino-acid biosynthesis; L-threonine biosynthesis; L-threonine from L-aspartate: step 4/5.</text>
</comment>
<evidence type="ECO:0000256" key="9">
    <source>
        <dbReference type="ARBA" id="ARBA00022777"/>
    </source>
</evidence>
<dbReference type="EMBL" id="FNJW01000008">
    <property type="protein sequence ID" value="SDQ51760.1"/>
    <property type="molecule type" value="Genomic_DNA"/>
</dbReference>
<evidence type="ECO:0000313" key="16">
    <source>
        <dbReference type="EMBL" id="SDQ51760.1"/>
    </source>
</evidence>
<keyword evidence="7 13" id="KW-0791">Threonine biosynthesis</keyword>
<keyword evidence="13" id="KW-0963">Cytoplasm</keyword>
<keyword evidence="9 13" id="KW-0418">Kinase</keyword>
<evidence type="ECO:0000256" key="4">
    <source>
        <dbReference type="ARBA" id="ARBA00017858"/>
    </source>
</evidence>
<accession>A0A1H1BJ26</accession>
<keyword evidence="10 13" id="KW-0067">ATP-binding</keyword>
<dbReference type="PRINTS" id="PR00958">
    <property type="entry name" value="HOMSERKINASE"/>
</dbReference>
<evidence type="ECO:0000256" key="1">
    <source>
        <dbReference type="ARBA" id="ARBA00005015"/>
    </source>
</evidence>
<comment type="similarity">
    <text evidence="2 13">Belongs to the GHMP kinase family. Homoserine kinase subfamily.</text>
</comment>
<evidence type="ECO:0000256" key="5">
    <source>
        <dbReference type="ARBA" id="ARBA00022605"/>
    </source>
</evidence>
<dbReference type="GO" id="GO:0005524">
    <property type="term" value="F:ATP binding"/>
    <property type="evidence" value="ECO:0007669"/>
    <property type="project" value="UniProtKB-UniRule"/>
</dbReference>
<dbReference type="OrthoDB" id="9769912at2"/>
<proteinExistence type="inferred from homology"/>
<dbReference type="InterPro" id="IPR014721">
    <property type="entry name" value="Ribsml_uS5_D2-typ_fold_subgr"/>
</dbReference>
<dbReference type="GO" id="GO:0004413">
    <property type="term" value="F:homoserine kinase activity"/>
    <property type="evidence" value="ECO:0007669"/>
    <property type="project" value="UniProtKB-UniRule"/>
</dbReference>
<dbReference type="Gene3D" id="3.30.70.890">
    <property type="entry name" value="GHMP kinase, C-terminal domain"/>
    <property type="match status" value="1"/>
</dbReference>
<feature type="binding site" evidence="13">
    <location>
        <begin position="79"/>
        <end position="89"/>
    </location>
    <ligand>
        <name>ATP</name>
        <dbReference type="ChEBI" id="CHEBI:30616"/>
    </ligand>
</feature>
<dbReference type="RefSeq" id="WP_035022142.1">
    <property type="nucleotide sequence ID" value="NZ_FNJW01000008.1"/>
</dbReference>
<organism evidence="16 17">
    <name type="scientific">Carnobacterium viridans</name>
    <dbReference type="NCBI Taxonomy" id="174587"/>
    <lineage>
        <taxon>Bacteria</taxon>
        <taxon>Bacillati</taxon>
        <taxon>Bacillota</taxon>
        <taxon>Bacilli</taxon>
        <taxon>Lactobacillales</taxon>
        <taxon>Carnobacteriaceae</taxon>
        <taxon>Carnobacterium</taxon>
    </lineage>
</organism>
<dbReference type="InterPro" id="IPR006204">
    <property type="entry name" value="GHMP_kinase_N_dom"/>
</dbReference>
<dbReference type="InterPro" id="IPR000870">
    <property type="entry name" value="Homoserine_kinase"/>
</dbReference>
<evidence type="ECO:0000259" key="14">
    <source>
        <dbReference type="Pfam" id="PF00288"/>
    </source>
</evidence>
<evidence type="ECO:0000256" key="6">
    <source>
        <dbReference type="ARBA" id="ARBA00022679"/>
    </source>
</evidence>
<evidence type="ECO:0000256" key="13">
    <source>
        <dbReference type="HAMAP-Rule" id="MF_00384"/>
    </source>
</evidence>
<evidence type="ECO:0000256" key="8">
    <source>
        <dbReference type="ARBA" id="ARBA00022741"/>
    </source>
</evidence>
<dbReference type="UniPathway" id="UPA00050">
    <property type="reaction ID" value="UER00064"/>
</dbReference>
<dbReference type="GO" id="GO:0005737">
    <property type="term" value="C:cytoplasm"/>
    <property type="evidence" value="ECO:0007669"/>
    <property type="project" value="UniProtKB-SubCell"/>
</dbReference>
<comment type="subcellular location">
    <subcellularLocation>
        <location evidence="13">Cytoplasm</location>
    </subcellularLocation>
</comment>